<dbReference type="Proteomes" id="UP000198736">
    <property type="component" value="Unassembled WGS sequence"/>
</dbReference>
<proteinExistence type="predicted"/>
<evidence type="ECO:0000313" key="1">
    <source>
        <dbReference type="EMBL" id="CUS39412.1"/>
    </source>
</evidence>
<dbReference type="EMBL" id="CZPZ01000034">
    <property type="protein sequence ID" value="CUS39412.1"/>
    <property type="molecule type" value="Genomic_DNA"/>
</dbReference>
<dbReference type="STRING" id="1742973.COMA2_70138"/>
<name>A0A0S4LTT8_9BACT</name>
<organism evidence="1 2">
    <name type="scientific">Candidatus Nitrospira nitrificans</name>
    <dbReference type="NCBI Taxonomy" id="1742973"/>
    <lineage>
        <taxon>Bacteria</taxon>
        <taxon>Pseudomonadati</taxon>
        <taxon>Nitrospirota</taxon>
        <taxon>Nitrospiria</taxon>
        <taxon>Nitrospirales</taxon>
        <taxon>Nitrospiraceae</taxon>
        <taxon>Nitrospira</taxon>
    </lineage>
</organism>
<evidence type="ECO:0000313" key="2">
    <source>
        <dbReference type="Proteomes" id="UP000198736"/>
    </source>
</evidence>
<keyword evidence="2" id="KW-1185">Reference proteome</keyword>
<protein>
    <submittedName>
        <fullName evidence="1">Uncharacterized protein</fullName>
    </submittedName>
</protein>
<sequence>MSRLIYGRLSSEAFRGIQYPAVMGLVTEEWLNVGRAQRLLMIANMSCSTRARRLIWARDMGRDTVGV</sequence>
<accession>A0A0S4LTT8</accession>
<gene>
    <name evidence="1" type="ORF">COMA2_70138</name>
</gene>
<dbReference type="AlphaFoldDB" id="A0A0S4LTT8"/>
<reference evidence="2" key="1">
    <citation type="submission" date="2015-10" db="EMBL/GenBank/DDBJ databases">
        <authorList>
            <person name="Luecker S."/>
            <person name="Luecker S."/>
        </authorList>
    </citation>
    <scope>NUCLEOTIDE SEQUENCE [LARGE SCALE GENOMIC DNA]</scope>
</reference>